<reference evidence="1 2" key="1">
    <citation type="submission" date="2019-11" db="EMBL/GenBank/DDBJ databases">
        <title>Streptococcus uberis isolated from clinical mastitis cases on a southeastern Queensland dairy.</title>
        <authorList>
            <person name="Workentine M.L."/>
            <person name="Price R."/>
            <person name="Olchowy T."/>
        </authorList>
    </citation>
    <scope>NUCLEOTIDE SEQUENCE [LARGE SCALE GENOMIC DNA]</scope>
    <source>
        <strain evidence="1 2">OLC4459-A17</strain>
    </source>
</reference>
<dbReference type="InterPro" id="IPR018580">
    <property type="entry name" value="Uncharacterised_YfhO"/>
</dbReference>
<evidence type="ECO:0000313" key="2">
    <source>
        <dbReference type="Proteomes" id="UP000483839"/>
    </source>
</evidence>
<dbReference type="Pfam" id="PF09586">
    <property type="entry name" value="YfhO"/>
    <property type="match status" value="1"/>
</dbReference>
<gene>
    <name evidence="1" type="ORF">GKS16_03390</name>
</gene>
<comment type="caution">
    <text evidence="1">The sequence shown here is derived from an EMBL/GenBank/DDBJ whole genome shotgun (WGS) entry which is preliminary data.</text>
</comment>
<dbReference type="RefSeq" id="WP_015912151.1">
    <property type="nucleotide sequence ID" value="NZ_JADFAY010000003.1"/>
</dbReference>
<organism evidence="1 2">
    <name type="scientific">Streptococcus uberis</name>
    <dbReference type="NCBI Taxonomy" id="1349"/>
    <lineage>
        <taxon>Bacteria</taxon>
        <taxon>Bacillati</taxon>
        <taxon>Bacillota</taxon>
        <taxon>Bacilli</taxon>
        <taxon>Lactobacillales</taxon>
        <taxon>Streptococcaceae</taxon>
        <taxon>Streptococcus</taxon>
    </lineage>
</organism>
<proteinExistence type="predicted"/>
<dbReference type="PANTHER" id="PTHR38454">
    <property type="entry name" value="INTEGRAL MEMBRANE PROTEIN-RELATED"/>
    <property type="match status" value="1"/>
</dbReference>
<sequence>MITKFKGLYYYLISFLLPSTIMFLVLLSKGIFWNSSKTILASDGFHQYVIFAQNLRNILHGSDSIFYTFTSGLGLNFYALMSYYLGSFLSPFYFFFNLKSMPDAIYIFTIIKFGLIGLSTFFSLQGIYSAVKKHYLIILSSSFALMSFLTSQLEINTWLDVFIIIPIVILGLHHLFNNQFILYYVSLTVLFIQNYYFGYMFSIFLVLYVLVVLVKENDWKNRIKIFIHFSVLSFLAAMSSAIMLFPTLLDLKTHGEKLTKVSTLITENTWFFDLLSKSSIGAYDTTKFNAIPMIYVGLFPLLLTCLYFTIKSINWKIKIAYVTLILFIVISYYIQPLDLFWQGMHSPNMFLHRYAWTVPLILIILSCETLNHLKELTVTNVLIVFVFLSAFIAIPYFFTERYHFLQFDLFLLSLCFLTAYAIILVSLIEFHFPLSILIVFTVIFTILEISLNSFYMISGVDNEWVFPTRKGYSENLEAISTLVDDQKKKDSSFYRTERILGQTGNDSMKYNYYGISQFSSIRNRNSSQILDRLGFKSEGTNLNLRYQNNTLIADSLFGIKYNISENNLSKYGFTKINQKNNTRLYYNQYASQLAILTDSIYKDCQFTVNTLDNQTQFINQIAGTHFQYYQEEISHLLSGATSINNRVNSHVNDSSKDTLISYQLEVSENKQLYLSLPHLTVENPDEKSVIIRVNGKIHHYTTDNSFNFFDLGYFENSQLLKIDIIFPKQKTVSFDLPHFYSLDIQNYQKVFQKITKKNSHVKQSKNNLSISYSTPNDASLLITLPYDKGWKAEQNGKKLPILKAQKGFMKIDVKKGSGTINMVFVPNGFKLGVLTSLLGFCLFLGFNKIITGKKKK</sequence>
<dbReference type="AlphaFoldDB" id="A0A6L6G830"/>
<evidence type="ECO:0000313" key="1">
    <source>
        <dbReference type="EMBL" id="MTD01320.1"/>
    </source>
</evidence>
<protein>
    <submittedName>
        <fullName evidence="1">YfhO family protein</fullName>
    </submittedName>
</protein>
<name>A0A6L6G830_STRUB</name>
<accession>A0A6L6G830</accession>
<dbReference type="EMBL" id="WLXI01000034">
    <property type="protein sequence ID" value="MTD01320.1"/>
    <property type="molecule type" value="Genomic_DNA"/>
</dbReference>
<dbReference type="PANTHER" id="PTHR38454:SF1">
    <property type="entry name" value="INTEGRAL MEMBRANE PROTEIN"/>
    <property type="match status" value="1"/>
</dbReference>
<dbReference type="OMA" id="PNMFLFR"/>
<dbReference type="Proteomes" id="UP000483839">
    <property type="component" value="Unassembled WGS sequence"/>
</dbReference>